<dbReference type="AlphaFoldDB" id="A0A841G8G6"/>
<proteinExistence type="predicted"/>
<reference evidence="1 2" key="1">
    <citation type="submission" date="2020-08" db="EMBL/GenBank/DDBJ databases">
        <title>Genomic Encyclopedia of Type Strains, Phase IV (KMG-IV): sequencing the most valuable type-strain genomes for metagenomic binning, comparative biology and taxonomic classification.</title>
        <authorList>
            <person name="Goeker M."/>
        </authorList>
    </citation>
    <scope>NUCLEOTIDE SEQUENCE [LARGE SCALE GENOMIC DNA]</scope>
    <source>
        <strain evidence="1 2">DSM 22975</strain>
    </source>
</reference>
<organism evidence="1 2">
    <name type="scientific">Tolumonas osonensis</name>
    <dbReference type="NCBI Taxonomy" id="675874"/>
    <lineage>
        <taxon>Bacteria</taxon>
        <taxon>Pseudomonadati</taxon>
        <taxon>Pseudomonadota</taxon>
        <taxon>Gammaproteobacteria</taxon>
        <taxon>Aeromonadales</taxon>
        <taxon>Aeromonadaceae</taxon>
        <taxon>Tolumonas</taxon>
    </lineage>
</organism>
<dbReference type="RefSeq" id="WP_188026037.1">
    <property type="nucleotide sequence ID" value="NZ_JACHGR010000003.1"/>
</dbReference>
<dbReference type="Proteomes" id="UP000585721">
    <property type="component" value="Unassembled WGS sequence"/>
</dbReference>
<dbReference type="EMBL" id="JACHGR010000003">
    <property type="protein sequence ID" value="MBB6055268.1"/>
    <property type="molecule type" value="Genomic_DNA"/>
</dbReference>
<keyword evidence="1" id="KW-0808">Transferase</keyword>
<gene>
    <name evidence="1" type="ORF">HNR75_001150</name>
</gene>
<evidence type="ECO:0000313" key="2">
    <source>
        <dbReference type="Proteomes" id="UP000585721"/>
    </source>
</evidence>
<accession>A0A841G8G6</accession>
<comment type="caution">
    <text evidence="1">The sequence shown here is derived from an EMBL/GenBank/DDBJ whole genome shotgun (WGS) entry which is preliminary data.</text>
</comment>
<sequence length="272" mass="30267">MTNIYTLQNSLDPLLHRALSNVVAAANSIPLDYFIAGATARDIVLHGIFGYAPSRATRDIDTAIFIRSWDEFTHARNALIEKGMLETTHAHRLIEPVTGLPLDIIPFGEIADSEGSIQWPPDYAVTMSVIGFDEAYSAALLVEDRGLQFKVASLPGIALLKLIAWDEKGQARNKDATDFYAILDRYQMISADRLWDDYVPNDIYGYDIARCCSFLLGFDIKNILSDPARDVLARIQSSKQDEFISVIARTQAGIDIAQLEAMLNAFWHGVDL</sequence>
<name>A0A841G8G6_9GAMM</name>
<evidence type="ECO:0000313" key="1">
    <source>
        <dbReference type="EMBL" id="MBB6055268.1"/>
    </source>
</evidence>
<protein>
    <submittedName>
        <fullName evidence="1">Putative nucleotidyltransferase</fullName>
    </submittedName>
</protein>
<keyword evidence="2" id="KW-1185">Reference proteome</keyword>
<dbReference type="GO" id="GO:0016740">
    <property type="term" value="F:transferase activity"/>
    <property type="evidence" value="ECO:0007669"/>
    <property type="project" value="UniProtKB-KW"/>
</dbReference>